<evidence type="ECO:0000313" key="2">
    <source>
        <dbReference type="Proteomes" id="UP001354989"/>
    </source>
</evidence>
<gene>
    <name evidence="1" type="ORF">PEPS_47760</name>
</gene>
<proteinExistence type="predicted"/>
<dbReference type="EMBL" id="AP025303">
    <property type="protein sequence ID" value="BDD02496.1"/>
    <property type="molecule type" value="Genomic_DNA"/>
</dbReference>
<dbReference type="RefSeq" id="WP_338399659.1">
    <property type="nucleotide sequence ID" value="NZ_AP025303.1"/>
</dbReference>
<dbReference type="Proteomes" id="UP001354989">
    <property type="component" value="Plasmid pPP11"/>
</dbReference>
<reference evidence="1 2" key="1">
    <citation type="submission" date="2021-12" db="EMBL/GenBank/DDBJ databases">
        <title>Genome sequencing of bacteria with rrn-lacking chromosome and rrn-plasmid.</title>
        <authorList>
            <person name="Anda M."/>
            <person name="Iwasaki W."/>
        </authorList>
    </citation>
    <scope>NUCLEOTIDE SEQUENCE [LARGE SCALE GENOMIC DNA]</scope>
    <source>
        <strain evidence="1 2">NBRC 101262</strain>
        <plasmid evidence="1 2">pPP11</plasmid>
    </source>
</reference>
<name>A0ABM7VNB7_9BACT</name>
<keyword evidence="2" id="KW-1185">Reference proteome</keyword>
<protein>
    <submittedName>
        <fullName evidence="1">Uncharacterized protein</fullName>
    </submittedName>
</protein>
<accession>A0ABM7VNB7</accession>
<evidence type="ECO:0000313" key="1">
    <source>
        <dbReference type="EMBL" id="BDD02496.1"/>
    </source>
</evidence>
<organism evidence="1 2">
    <name type="scientific">Persicobacter psychrovividus</name>
    <dbReference type="NCBI Taxonomy" id="387638"/>
    <lineage>
        <taxon>Bacteria</taxon>
        <taxon>Pseudomonadati</taxon>
        <taxon>Bacteroidota</taxon>
        <taxon>Cytophagia</taxon>
        <taxon>Cytophagales</taxon>
        <taxon>Persicobacteraceae</taxon>
        <taxon>Persicobacter</taxon>
    </lineage>
</organism>
<keyword evidence="1" id="KW-0614">Plasmid</keyword>
<sequence>MNTILEKTIKTLAVMNLDYVDKLIKPQIFSSLIFDQPLISKDNSLNATKIFQILTAENWEININISSEIRREIEYHIIKLPEYQRYMIRIYSAQFLCNDKIDFTNKSDIEAIEMTSAEEFMLVINHQISELDKQFVDHLYDELLNISDNFNFEKMTFKEVYESLNKYNYKKSTSNYDV</sequence>
<geneLocation type="plasmid" evidence="1 2">
    <name>pPP11</name>
</geneLocation>